<accession>A0A4Z0GI83</accession>
<evidence type="ECO:0000256" key="1">
    <source>
        <dbReference type="SAM" id="Phobius"/>
    </source>
</evidence>
<comment type="caution">
    <text evidence="2">The sequence shown here is derived from an EMBL/GenBank/DDBJ whole genome shotgun (WGS) entry which is preliminary data.</text>
</comment>
<dbReference type="RefSeq" id="WP_135349677.1">
    <property type="nucleotide sequence ID" value="NZ_SRJD01000024.1"/>
</dbReference>
<dbReference type="AlphaFoldDB" id="A0A4Z0GI83"/>
<keyword evidence="1" id="KW-0812">Transmembrane</keyword>
<organism evidence="2 3">
    <name type="scientific">Sporolactobacillus shoreae</name>
    <dbReference type="NCBI Taxonomy" id="1465501"/>
    <lineage>
        <taxon>Bacteria</taxon>
        <taxon>Bacillati</taxon>
        <taxon>Bacillota</taxon>
        <taxon>Bacilli</taxon>
        <taxon>Bacillales</taxon>
        <taxon>Sporolactobacillaceae</taxon>
        <taxon>Sporolactobacillus</taxon>
    </lineage>
</organism>
<keyword evidence="1" id="KW-1133">Transmembrane helix</keyword>
<evidence type="ECO:0008006" key="4">
    <source>
        <dbReference type="Google" id="ProtNLM"/>
    </source>
</evidence>
<dbReference type="EMBL" id="SRJD01000024">
    <property type="protein sequence ID" value="TGA96448.1"/>
    <property type="molecule type" value="Genomic_DNA"/>
</dbReference>
<sequence>MKIFLFGLGLSALLLIIGVLTPYHLILAGITGLIALACLLIVGLLSETFVSGDRNRANYWTETPKDRGERVGSSLRFFLFGLPFLAPCILLFALYH</sequence>
<gene>
    <name evidence="2" type="ORF">E4665_15350</name>
</gene>
<feature type="transmembrane region" description="Helical" evidence="1">
    <location>
        <begin position="75"/>
        <end position="95"/>
    </location>
</feature>
<reference evidence="2 3" key="1">
    <citation type="journal article" date="2015" name="Int. J. Syst. Evol. Microbiol.">
        <title>Sporolactobacillus shoreae sp. nov. and Sporolactobacillus spathodeae sp. nov., two spore-forming lactic acid bacteria isolated from tree barks in Thailand.</title>
        <authorList>
            <person name="Thamacharoensuk T."/>
            <person name="Kitahara M."/>
            <person name="Ohkuma M."/>
            <person name="Thongchul N."/>
            <person name="Tanasupawat S."/>
        </authorList>
    </citation>
    <scope>NUCLEOTIDE SEQUENCE [LARGE SCALE GENOMIC DNA]</scope>
    <source>
        <strain evidence="2 3">BK92</strain>
    </source>
</reference>
<evidence type="ECO:0000313" key="2">
    <source>
        <dbReference type="EMBL" id="TGA96448.1"/>
    </source>
</evidence>
<keyword evidence="1" id="KW-0472">Membrane</keyword>
<dbReference type="OrthoDB" id="2680619at2"/>
<evidence type="ECO:0000313" key="3">
    <source>
        <dbReference type="Proteomes" id="UP000298347"/>
    </source>
</evidence>
<protein>
    <recommendedName>
        <fullName evidence="4">DUF5316 domain-containing protein</fullName>
    </recommendedName>
</protein>
<dbReference type="Pfam" id="PF17247">
    <property type="entry name" value="DUF5316"/>
    <property type="match status" value="1"/>
</dbReference>
<keyword evidence="3" id="KW-1185">Reference proteome</keyword>
<proteinExistence type="predicted"/>
<feature type="transmembrane region" description="Helical" evidence="1">
    <location>
        <begin position="28"/>
        <end position="46"/>
    </location>
</feature>
<name>A0A4Z0GI83_9BACL</name>
<dbReference type="Proteomes" id="UP000298347">
    <property type="component" value="Unassembled WGS sequence"/>
</dbReference>
<dbReference type="InterPro" id="IPR035167">
    <property type="entry name" value="DUF5316"/>
</dbReference>